<dbReference type="AlphaFoldDB" id="A0A2T3XRT5"/>
<dbReference type="Proteomes" id="UP000240638">
    <property type="component" value="Unassembled WGS sequence"/>
</dbReference>
<reference evidence="2 3" key="1">
    <citation type="submission" date="2018-03" db="EMBL/GenBank/DDBJ databases">
        <title>Whole genome analyses suggest that Burkholderia sensu lato contains two further novel genera in the rhizoxinica-symbiotica group Mycetohabitans gen. nov., and Trinickia gen. nov.: implications for the evolution of diazotrophy and nodulation in the Burkholderiaceae.</title>
        <authorList>
            <person name="Estrada De Los Santos P."/>
            <person name="Palmer M."/>
            <person name="Chavez-Ramirez B."/>
            <person name="Steenkamp E.T."/>
            <person name="Hirsch A.M."/>
            <person name="Manyaka P."/>
            <person name="Maluk M."/>
            <person name="Lafos M."/>
            <person name="Crook M."/>
            <person name="Gross E."/>
            <person name="Simon M.F."/>
            <person name="Bueno Dos Reis Junior F."/>
            <person name="Poole P.S."/>
            <person name="Venter S.N."/>
            <person name="James E.K."/>
        </authorList>
    </citation>
    <scope>NUCLEOTIDE SEQUENCE [LARGE SCALE GENOMIC DNA]</scope>
    <source>
        <strain evidence="2 3">JPY-366</strain>
    </source>
</reference>
<dbReference type="EMBL" id="PYUC01000009">
    <property type="protein sequence ID" value="PTB19246.1"/>
    <property type="molecule type" value="Genomic_DNA"/>
</dbReference>
<dbReference type="InterPro" id="IPR055507">
    <property type="entry name" value="DUF7079"/>
</dbReference>
<gene>
    <name evidence="2" type="ORF">C9I57_19720</name>
</gene>
<accession>A0A2T3XRT5</accession>
<protein>
    <recommendedName>
        <fullName evidence="1">DUF7079 domain-containing protein</fullName>
    </recommendedName>
</protein>
<comment type="caution">
    <text evidence="2">The sequence shown here is derived from an EMBL/GenBank/DDBJ whole genome shotgun (WGS) entry which is preliminary data.</text>
</comment>
<sequence length="131" mass="15531">MADALSQDDREFIWEVMSEFFVDTEVDYDREARRLKKFPRGALRDIFFREVAPVCGPNFLTPVPPIWQGFDADELKREINELLARRKKSVARRLLCEANITFYRFWLKDVWNKVETAIEKSREEPGGNESR</sequence>
<evidence type="ECO:0000313" key="2">
    <source>
        <dbReference type="EMBL" id="PTB19246.1"/>
    </source>
</evidence>
<evidence type="ECO:0000313" key="3">
    <source>
        <dbReference type="Proteomes" id="UP000240638"/>
    </source>
</evidence>
<dbReference type="Pfam" id="PF23296">
    <property type="entry name" value="DUF7079"/>
    <property type="match status" value="1"/>
</dbReference>
<dbReference type="RefSeq" id="WP_107152301.1">
    <property type="nucleotide sequence ID" value="NZ_PYUC01000009.1"/>
</dbReference>
<feature type="domain" description="DUF7079" evidence="1">
    <location>
        <begin position="9"/>
        <end position="116"/>
    </location>
</feature>
<name>A0A2T3XRT5_9BURK</name>
<organism evidence="2 3">
    <name type="scientific">Trinickia symbiotica</name>
    <dbReference type="NCBI Taxonomy" id="863227"/>
    <lineage>
        <taxon>Bacteria</taxon>
        <taxon>Pseudomonadati</taxon>
        <taxon>Pseudomonadota</taxon>
        <taxon>Betaproteobacteria</taxon>
        <taxon>Burkholderiales</taxon>
        <taxon>Burkholderiaceae</taxon>
        <taxon>Trinickia</taxon>
    </lineage>
</organism>
<proteinExistence type="predicted"/>
<evidence type="ECO:0000259" key="1">
    <source>
        <dbReference type="Pfam" id="PF23296"/>
    </source>
</evidence>